<proteinExistence type="inferred from homology"/>
<dbReference type="PANTHER" id="PTHR42795:SF1">
    <property type="entry name" value="ALANINE DEHYDROGENASE"/>
    <property type="match status" value="1"/>
</dbReference>
<dbReference type="PATRIC" id="fig|1121877.4.peg.208"/>
<dbReference type="FunFam" id="3.40.50.720:FF:000433">
    <property type="entry name" value="Alanine dehydrogenase 1"/>
    <property type="match status" value="1"/>
</dbReference>
<evidence type="ECO:0000259" key="10">
    <source>
        <dbReference type="SMART" id="SM01003"/>
    </source>
</evidence>
<evidence type="ECO:0000256" key="7">
    <source>
        <dbReference type="ARBA" id="ARBA00056662"/>
    </source>
</evidence>
<dbReference type="GO" id="GO:0000286">
    <property type="term" value="F:alanine dehydrogenase activity"/>
    <property type="evidence" value="ECO:0007669"/>
    <property type="project" value="UniProtKB-EC"/>
</dbReference>
<dbReference type="CDD" id="cd05305">
    <property type="entry name" value="L-AlaDH"/>
    <property type="match status" value="1"/>
</dbReference>
<dbReference type="Proteomes" id="UP000032336">
    <property type="component" value="Unassembled WGS sequence"/>
</dbReference>
<evidence type="ECO:0000256" key="4">
    <source>
        <dbReference type="ARBA" id="ARBA00023002"/>
    </source>
</evidence>
<dbReference type="GO" id="GO:0042853">
    <property type="term" value="P:L-alanine catabolic process"/>
    <property type="evidence" value="ECO:0007669"/>
    <property type="project" value="InterPro"/>
</dbReference>
<keyword evidence="12" id="KW-1185">Reference proteome</keyword>
<dbReference type="NCBIfam" id="TIGR00518">
    <property type="entry name" value="alaDH"/>
    <property type="match status" value="1"/>
</dbReference>
<keyword evidence="4 11" id="KW-0560">Oxidoreductase</keyword>
<dbReference type="OrthoDB" id="9804592at2"/>
<feature type="domain" description="Alanine dehydrogenase/pyridine nucleotide transhydrogenase N-terminal" evidence="10">
    <location>
        <begin position="6"/>
        <end position="137"/>
    </location>
</feature>
<dbReference type="Gene3D" id="3.40.50.720">
    <property type="entry name" value="NAD(P)-binding Rossmann-like Domain"/>
    <property type="match status" value="2"/>
</dbReference>
<dbReference type="AlphaFoldDB" id="A0A0D8FYF4"/>
<dbReference type="RefSeq" id="WP_035391168.1">
    <property type="nucleotide sequence ID" value="NZ_JQKF01000039.1"/>
</dbReference>
<evidence type="ECO:0000259" key="9">
    <source>
        <dbReference type="SMART" id="SM01002"/>
    </source>
</evidence>
<feature type="domain" description="Alanine dehydrogenase/pyridine nucleotide transhydrogenase NAD(H)-binding" evidence="9">
    <location>
        <begin position="146"/>
        <end position="293"/>
    </location>
</feature>
<dbReference type="GO" id="GO:0005886">
    <property type="term" value="C:plasma membrane"/>
    <property type="evidence" value="ECO:0007669"/>
    <property type="project" value="TreeGrafter"/>
</dbReference>
<accession>A0A0D8FYF4</accession>
<dbReference type="Pfam" id="PF05222">
    <property type="entry name" value="AlaDh_PNT_N"/>
    <property type="match status" value="1"/>
</dbReference>
<comment type="pathway">
    <text evidence="1">Amino-acid degradation; L-alanine degradation via dehydrogenase pathway; NH(3) and pyruvate from L-alanine: step 1/1.</text>
</comment>
<evidence type="ECO:0000256" key="3">
    <source>
        <dbReference type="ARBA" id="ARBA00012897"/>
    </source>
</evidence>
<gene>
    <name evidence="11" type="primary">ald</name>
    <name evidence="11" type="ORF">FEAC_01930</name>
</gene>
<dbReference type="InterPro" id="IPR007886">
    <property type="entry name" value="AlaDH/PNT_N"/>
</dbReference>
<comment type="similarity">
    <text evidence="2">Belongs to the AlaDH/PNT family.</text>
</comment>
<evidence type="ECO:0000256" key="6">
    <source>
        <dbReference type="ARBA" id="ARBA00049277"/>
    </source>
</evidence>
<keyword evidence="5" id="KW-0520">NAD</keyword>
<comment type="function">
    <text evidence="7">May play a role in cell wall synthesis as L-alanine is an important constituent of the peptidoglycan layer.</text>
</comment>
<dbReference type="SUPFAM" id="SSF51735">
    <property type="entry name" value="NAD(P)-binding Rossmann-fold domains"/>
    <property type="match status" value="1"/>
</dbReference>
<dbReference type="STRING" id="1121877.FEAC_01930"/>
<dbReference type="PANTHER" id="PTHR42795">
    <property type="entry name" value="ALANINE DEHYDROGENASE"/>
    <property type="match status" value="1"/>
</dbReference>
<protein>
    <recommendedName>
        <fullName evidence="8">Alanine dehydrogenase 1</fullName>
        <ecNumber evidence="3">1.4.1.1</ecNumber>
    </recommendedName>
</protein>
<reference evidence="11 12" key="1">
    <citation type="submission" date="2015-01" db="EMBL/GenBank/DDBJ databases">
        <title>Draft genome of the acidophilic iron oxidizer Ferrimicrobium acidiphilum strain T23.</title>
        <authorList>
            <person name="Poehlein A."/>
            <person name="Eisen S."/>
            <person name="Schloemann M."/>
            <person name="Johnson B.D."/>
            <person name="Daniel R."/>
            <person name="Muehling M."/>
        </authorList>
    </citation>
    <scope>NUCLEOTIDE SEQUENCE [LARGE SCALE GENOMIC DNA]</scope>
    <source>
        <strain evidence="11 12">T23</strain>
    </source>
</reference>
<dbReference type="SUPFAM" id="SSF52283">
    <property type="entry name" value="Formate/glycerate dehydrogenase catalytic domain-like"/>
    <property type="match status" value="1"/>
</dbReference>
<dbReference type="SMART" id="SM01003">
    <property type="entry name" value="AlaDh_PNT_N"/>
    <property type="match status" value="1"/>
</dbReference>
<sequence length="351" mass="36436">MVQSIGLPKEIKDGERRVALDPSAVKSCVQAGFDVFVETNAGVGAGFSNADYEGVGAKIAANAKETWAADLVVKVKEPQESEWGFFRRDLTLFAYLHLAAEPALAKALVDSGIDAFAYETLEEKGGLPLLAPMSEVAGRTAAIVGAHYLAAGSGVLLGGSAGVPPARVVVIGMGVAGTMAARGARGMDAEVTGVDIDLHRLYMAHQEGTVTATLASSEHAISEAVRDADLVVGAALVTGAKAPKLVLRDHVASMKPGSVIVDLAIDQGGCIETSRPTSHSEPIYEELGVIHYCVTNVPGQYPKTASRALSAAVVPKLVRLARDPEDPMLTGSLNISKGEIVHPVVAQAIGR</sequence>
<dbReference type="Pfam" id="PF01262">
    <property type="entry name" value="AlaDh_PNT_C"/>
    <property type="match status" value="1"/>
</dbReference>
<dbReference type="eggNOG" id="COG0686">
    <property type="taxonomic scope" value="Bacteria"/>
</dbReference>
<evidence type="ECO:0000313" key="12">
    <source>
        <dbReference type="Proteomes" id="UP000032336"/>
    </source>
</evidence>
<evidence type="ECO:0000256" key="5">
    <source>
        <dbReference type="ARBA" id="ARBA00023027"/>
    </source>
</evidence>
<evidence type="ECO:0000313" key="11">
    <source>
        <dbReference type="EMBL" id="KJE78201.1"/>
    </source>
</evidence>
<evidence type="ECO:0000256" key="2">
    <source>
        <dbReference type="ARBA" id="ARBA00005689"/>
    </source>
</evidence>
<dbReference type="SMART" id="SM01002">
    <property type="entry name" value="AlaDh_PNT_C"/>
    <property type="match status" value="1"/>
</dbReference>
<comment type="catalytic activity">
    <reaction evidence="6">
        <text>L-alanine + NAD(+) + H2O = pyruvate + NH4(+) + NADH + H(+)</text>
        <dbReference type="Rhea" id="RHEA:18405"/>
        <dbReference type="ChEBI" id="CHEBI:15361"/>
        <dbReference type="ChEBI" id="CHEBI:15377"/>
        <dbReference type="ChEBI" id="CHEBI:15378"/>
        <dbReference type="ChEBI" id="CHEBI:28938"/>
        <dbReference type="ChEBI" id="CHEBI:57540"/>
        <dbReference type="ChEBI" id="CHEBI:57945"/>
        <dbReference type="ChEBI" id="CHEBI:57972"/>
        <dbReference type="EC" id="1.4.1.1"/>
    </reaction>
</comment>
<dbReference type="InterPro" id="IPR008141">
    <property type="entry name" value="Ala_DH"/>
</dbReference>
<evidence type="ECO:0000256" key="1">
    <source>
        <dbReference type="ARBA" id="ARBA00005206"/>
    </source>
</evidence>
<dbReference type="GeneID" id="78371545"/>
<name>A0A0D8FYF4_9ACTN</name>
<organism evidence="11 12">
    <name type="scientific">Ferrimicrobium acidiphilum DSM 19497</name>
    <dbReference type="NCBI Taxonomy" id="1121877"/>
    <lineage>
        <taxon>Bacteria</taxon>
        <taxon>Bacillati</taxon>
        <taxon>Actinomycetota</taxon>
        <taxon>Acidimicrobiia</taxon>
        <taxon>Acidimicrobiales</taxon>
        <taxon>Acidimicrobiaceae</taxon>
        <taxon>Ferrimicrobium</taxon>
    </lineage>
</organism>
<evidence type="ECO:0000256" key="8">
    <source>
        <dbReference type="ARBA" id="ARBA00074813"/>
    </source>
</evidence>
<comment type="caution">
    <text evidence="11">The sequence shown here is derived from an EMBL/GenBank/DDBJ whole genome shotgun (WGS) entry which is preliminary data.</text>
</comment>
<dbReference type="EMBL" id="JXUW01000001">
    <property type="protein sequence ID" value="KJE78201.1"/>
    <property type="molecule type" value="Genomic_DNA"/>
</dbReference>
<dbReference type="InterPro" id="IPR036291">
    <property type="entry name" value="NAD(P)-bd_dom_sf"/>
</dbReference>
<dbReference type="EC" id="1.4.1.1" evidence="3"/>
<dbReference type="InterPro" id="IPR007698">
    <property type="entry name" value="AlaDH/PNT_NAD(H)-bd"/>
</dbReference>